<protein>
    <submittedName>
        <fullName evidence="1">Uncharacterized protein</fullName>
    </submittedName>
</protein>
<accession>A0A1B0C4B8</accession>
<reference evidence="2" key="1">
    <citation type="submission" date="2015-01" db="EMBL/GenBank/DDBJ databases">
        <authorList>
            <person name="Aksoy S."/>
            <person name="Warren W."/>
            <person name="Wilson R.K."/>
        </authorList>
    </citation>
    <scope>NUCLEOTIDE SEQUENCE [LARGE SCALE GENOMIC DNA]</scope>
    <source>
        <strain evidence="2">IAEA</strain>
    </source>
</reference>
<name>A0A1B0C4B8_9MUSC</name>
<dbReference type="Proteomes" id="UP000092460">
    <property type="component" value="Unassembled WGS sequence"/>
</dbReference>
<evidence type="ECO:0000313" key="1">
    <source>
        <dbReference type="EnsemblMetazoa" id="GPPI048778-PA"/>
    </source>
</evidence>
<dbReference type="EnsemblMetazoa" id="GPPI048778-RA">
    <property type="protein sequence ID" value="GPPI048778-PA"/>
    <property type="gene ID" value="GPPI048778"/>
</dbReference>
<organism evidence="1 2">
    <name type="scientific">Glossina palpalis gambiensis</name>
    <dbReference type="NCBI Taxonomy" id="67801"/>
    <lineage>
        <taxon>Eukaryota</taxon>
        <taxon>Metazoa</taxon>
        <taxon>Ecdysozoa</taxon>
        <taxon>Arthropoda</taxon>
        <taxon>Hexapoda</taxon>
        <taxon>Insecta</taxon>
        <taxon>Pterygota</taxon>
        <taxon>Neoptera</taxon>
        <taxon>Endopterygota</taxon>
        <taxon>Diptera</taxon>
        <taxon>Brachycera</taxon>
        <taxon>Muscomorpha</taxon>
        <taxon>Hippoboscoidea</taxon>
        <taxon>Glossinidae</taxon>
        <taxon>Glossina</taxon>
    </lineage>
</organism>
<dbReference type="EMBL" id="JXJN01025377">
    <property type="status" value="NOT_ANNOTATED_CDS"/>
    <property type="molecule type" value="Genomic_DNA"/>
</dbReference>
<dbReference type="AlphaFoldDB" id="A0A1B0C4B8"/>
<evidence type="ECO:0000313" key="2">
    <source>
        <dbReference type="Proteomes" id="UP000092460"/>
    </source>
</evidence>
<dbReference type="VEuPathDB" id="VectorBase:GPPI048778"/>
<proteinExistence type="predicted"/>
<sequence length="182" mass="21255">MRFRKHSDFDNLVEALLHRKIERARKRRHDGRQPGSVQKSRARTLIQRLSVTQSLFFLYTSTYTSIYIPLNNSLTDLSLGLRSVNCGNMLCTRVDNHAKEDSYEGEGKNFVPFSSQESYLEKRTLSSDTKAHEHQQQIEQNRVKTFNCSISKLSLDIFMDLKHKRQPINLVSRLVPQREKQT</sequence>
<reference evidence="1" key="2">
    <citation type="submission" date="2020-05" db="UniProtKB">
        <authorList>
            <consortium name="EnsemblMetazoa"/>
        </authorList>
    </citation>
    <scope>IDENTIFICATION</scope>
    <source>
        <strain evidence="1">IAEA</strain>
    </source>
</reference>
<keyword evidence="2" id="KW-1185">Reference proteome</keyword>